<gene>
    <name evidence="5" type="ORF">METZ01_LOCUS515426</name>
</gene>
<dbReference type="GO" id="GO:0031515">
    <property type="term" value="C:tRNA (m1A) methyltransferase complex"/>
    <property type="evidence" value="ECO:0007669"/>
    <property type="project" value="InterPro"/>
</dbReference>
<keyword evidence="3" id="KW-0949">S-adenosyl-L-methionine</keyword>
<dbReference type="PANTHER" id="PTHR12133:SF1">
    <property type="entry name" value="TRNA (ADENINE(58)-N(1))-METHYLTRANSFERASE, MITOCHONDRIAL"/>
    <property type="match status" value="1"/>
</dbReference>
<dbReference type="FunFam" id="3.10.330.20:FF:000003">
    <property type="entry name" value="tRNA (Adenine(58)-N(1))-methyltransferase, mitochondrial isoform X1"/>
    <property type="match status" value="1"/>
</dbReference>
<dbReference type="InterPro" id="IPR029063">
    <property type="entry name" value="SAM-dependent_MTases_sf"/>
</dbReference>
<dbReference type="Pfam" id="PF14801">
    <property type="entry name" value="TrmI-like_N"/>
    <property type="match status" value="1"/>
</dbReference>
<dbReference type="Gene3D" id="3.10.330.20">
    <property type="match status" value="1"/>
</dbReference>
<evidence type="ECO:0000256" key="2">
    <source>
        <dbReference type="ARBA" id="ARBA00022679"/>
    </source>
</evidence>
<dbReference type="InterPro" id="IPR014816">
    <property type="entry name" value="tRNA_MeTrfase_Gcd14"/>
</dbReference>
<accession>A0A383F040</accession>
<dbReference type="GO" id="GO:0030488">
    <property type="term" value="P:tRNA methylation"/>
    <property type="evidence" value="ECO:0007669"/>
    <property type="project" value="InterPro"/>
</dbReference>
<organism evidence="5">
    <name type="scientific">marine metagenome</name>
    <dbReference type="NCBI Taxonomy" id="408172"/>
    <lineage>
        <taxon>unclassified sequences</taxon>
        <taxon>metagenomes</taxon>
        <taxon>ecological metagenomes</taxon>
    </lineage>
</organism>
<dbReference type="PANTHER" id="PTHR12133">
    <property type="entry name" value="TRNA (ADENINE(58)-N(1))-METHYLTRANSFERASE"/>
    <property type="match status" value="1"/>
</dbReference>
<protein>
    <submittedName>
        <fullName evidence="5">Uncharacterized protein</fullName>
    </submittedName>
</protein>
<dbReference type="AlphaFoldDB" id="A0A383F040"/>
<feature type="non-terminal residue" evidence="5">
    <location>
        <position position="85"/>
    </location>
</feature>
<evidence type="ECO:0000256" key="4">
    <source>
        <dbReference type="ARBA" id="ARBA00022694"/>
    </source>
</evidence>
<keyword evidence="4" id="KW-0819">tRNA processing</keyword>
<dbReference type="EMBL" id="UINC01230440">
    <property type="protein sequence ID" value="SVE62572.1"/>
    <property type="molecule type" value="Genomic_DNA"/>
</dbReference>
<name>A0A383F040_9ZZZZ</name>
<dbReference type="PROSITE" id="PS51620">
    <property type="entry name" value="SAM_TRM61"/>
    <property type="match status" value="1"/>
</dbReference>
<evidence type="ECO:0000256" key="3">
    <source>
        <dbReference type="ARBA" id="ARBA00022691"/>
    </source>
</evidence>
<dbReference type="GO" id="GO:0160107">
    <property type="term" value="F:tRNA (adenine(58)-N1)-methyltransferase activity"/>
    <property type="evidence" value="ECO:0007669"/>
    <property type="project" value="InterPro"/>
</dbReference>
<dbReference type="SUPFAM" id="SSF53335">
    <property type="entry name" value="S-adenosyl-L-methionine-dependent methyltransferases"/>
    <property type="match status" value="1"/>
</dbReference>
<sequence>MSDSNAFQFGDYVILFDRRERQYMFVLEKDGSFESHIGNIDHGELCGQKEGTWFRTKTGHWMAAFRPTKAEYMLNMKRIATVVYP</sequence>
<keyword evidence="2" id="KW-0808">Transferase</keyword>
<evidence type="ECO:0000256" key="1">
    <source>
        <dbReference type="ARBA" id="ARBA00022603"/>
    </source>
</evidence>
<proteinExistence type="predicted"/>
<evidence type="ECO:0000313" key="5">
    <source>
        <dbReference type="EMBL" id="SVE62572.1"/>
    </source>
</evidence>
<keyword evidence="1" id="KW-0489">Methyltransferase</keyword>
<reference evidence="5" key="1">
    <citation type="submission" date="2018-05" db="EMBL/GenBank/DDBJ databases">
        <authorList>
            <person name="Lanie J.A."/>
            <person name="Ng W.-L."/>
            <person name="Kazmierczak K.M."/>
            <person name="Andrzejewski T.M."/>
            <person name="Davidsen T.M."/>
            <person name="Wayne K.J."/>
            <person name="Tettelin H."/>
            <person name="Glass J.I."/>
            <person name="Rusch D."/>
            <person name="Podicherti R."/>
            <person name="Tsui H.-C.T."/>
            <person name="Winkler M.E."/>
        </authorList>
    </citation>
    <scope>NUCLEOTIDE SEQUENCE</scope>
</reference>